<feature type="region of interest" description="Disordered" evidence="1">
    <location>
        <begin position="11"/>
        <end position="41"/>
    </location>
</feature>
<organism evidence="2 3">
    <name type="scientific">Microbotryum silenes-dioicae</name>
    <dbReference type="NCBI Taxonomy" id="796604"/>
    <lineage>
        <taxon>Eukaryota</taxon>
        <taxon>Fungi</taxon>
        <taxon>Dikarya</taxon>
        <taxon>Basidiomycota</taxon>
        <taxon>Pucciniomycotina</taxon>
        <taxon>Microbotryomycetes</taxon>
        <taxon>Microbotryales</taxon>
        <taxon>Microbotryaceae</taxon>
        <taxon>Microbotryum</taxon>
    </lineage>
</organism>
<sequence length="366" mass="40993">MSVQLRDLEQVMEKGTPCGTRTPAQPPARSRYTSVPDSSHPRYPFPSQNMMIIVVFLRSHKRRVGVQELDDMLAFAKAFGVQGLPAASSVKKFLASLEKEIPLFKPRQYTEEDSRTLPSRGVASRLHRCGSILQRLHWPLSCEARRRIKDALEWMKEDRKELPGVGNELGHKRLVNLLTAVSNEWVGETLINFLIGGIIHTQQLEHTTTILVYGLVASHTLLRDADDSSDVQRLLGQYHFELWLADLARHDCIGIASSGTAEFIRAHPDSEIDVKHGAWSIHNSLSSRTLTVAAALNALEALFKVLNLIIDVNHGTTTRAPQQQDTFSCGPAIVNVVEHKLVHEKPFDPTHAALSRIRQFCRAIDM</sequence>
<evidence type="ECO:0000313" key="3">
    <source>
        <dbReference type="Proteomes" id="UP000249464"/>
    </source>
</evidence>
<dbReference type="AlphaFoldDB" id="A0A2X0LU13"/>
<dbReference type="Proteomes" id="UP000249464">
    <property type="component" value="Unassembled WGS sequence"/>
</dbReference>
<gene>
    <name evidence="2" type="primary">BQ5605_C011g06620</name>
    <name evidence="2" type="ORF">BQ5605_C011G06620</name>
</gene>
<evidence type="ECO:0000256" key="1">
    <source>
        <dbReference type="SAM" id="MobiDB-lite"/>
    </source>
</evidence>
<evidence type="ECO:0000313" key="2">
    <source>
        <dbReference type="EMBL" id="SGY12828.1"/>
    </source>
</evidence>
<reference evidence="2 3" key="1">
    <citation type="submission" date="2016-11" db="EMBL/GenBank/DDBJ databases">
        <authorList>
            <person name="Jaros S."/>
            <person name="Januszkiewicz K."/>
            <person name="Wedrychowicz H."/>
        </authorList>
    </citation>
    <scope>NUCLEOTIDE SEQUENCE [LARGE SCALE GENOMIC DNA]</scope>
</reference>
<name>A0A2X0LU13_9BASI</name>
<protein>
    <submittedName>
        <fullName evidence="2">BQ5605_C011g06620 protein</fullName>
    </submittedName>
</protein>
<keyword evidence="3" id="KW-1185">Reference proteome</keyword>
<accession>A0A2X0LU13</accession>
<proteinExistence type="predicted"/>
<dbReference type="EMBL" id="FQNC01000011">
    <property type="protein sequence ID" value="SGY12828.1"/>
    <property type="molecule type" value="Genomic_DNA"/>
</dbReference>